<dbReference type="Gene3D" id="3.40.710.10">
    <property type="entry name" value="DD-peptidase/beta-lactamase superfamily"/>
    <property type="match status" value="1"/>
</dbReference>
<feature type="domain" description="Beta-lactamase-related" evidence="1">
    <location>
        <begin position="55"/>
        <end position="393"/>
    </location>
</feature>
<dbReference type="PANTHER" id="PTHR43319">
    <property type="entry name" value="BETA-LACTAMASE-RELATED"/>
    <property type="match status" value="1"/>
</dbReference>
<reference evidence="2 3" key="1">
    <citation type="journal article" date="2011" name="Stand. Genomic Sci.">
        <title>High quality draft genome sequence of Segniliparus rugosus CDC 945(T)= (ATCC BAA-974(T)).</title>
        <authorList>
            <person name="Earl A.M."/>
            <person name="Desjardins C.A."/>
            <person name="Fitzgerald M.G."/>
            <person name="Arachchi H.M."/>
            <person name="Zeng Q."/>
            <person name="Mehta T."/>
            <person name="Griggs A."/>
            <person name="Birren B.W."/>
            <person name="Toney N.C."/>
            <person name="Carr J."/>
            <person name="Posey J."/>
            <person name="Butler W.R."/>
        </authorList>
    </citation>
    <scope>NUCLEOTIDE SEQUENCE [LARGE SCALE GENOMIC DNA]</scope>
    <source>
        <strain evidence="3">ATCC BAA-974 / DSM 45345 / CCUG 50838 / CIP 108380 / JCM 13579 / CDC 945</strain>
    </source>
</reference>
<dbReference type="InterPro" id="IPR052907">
    <property type="entry name" value="Beta-lactamase/esterase"/>
</dbReference>
<dbReference type="PANTHER" id="PTHR43319:SF3">
    <property type="entry name" value="BETA-LACTAMASE-RELATED DOMAIN-CONTAINING PROTEIN"/>
    <property type="match status" value="1"/>
</dbReference>
<gene>
    <name evidence="2" type="ORF">HMPREF9336_00322</name>
</gene>
<organism evidence="2 3">
    <name type="scientific">Segniliparus rugosus (strain ATCC BAA-974 / DSM 45345 / CCUG 50838 / CIP 108380 / JCM 13579 / CDC 945)</name>
    <dbReference type="NCBI Taxonomy" id="679197"/>
    <lineage>
        <taxon>Bacteria</taxon>
        <taxon>Bacillati</taxon>
        <taxon>Actinomycetota</taxon>
        <taxon>Actinomycetes</taxon>
        <taxon>Mycobacteriales</taxon>
        <taxon>Segniliparaceae</taxon>
        <taxon>Segniliparus</taxon>
    </lineage>
</organism>
<dbReference type="STRING" id="679197.HMPREF9336_00322"/>
<dbReference type="eggNOG" id="COG1680">
    <property type="taxonomic scope" value="Bacteria"/>
</dbReference>
<dbReference type="HOGENOM" id="CLU_035614_0_0_11"/>
<evidence type="ECO:0000313" key="3">
    <source>
        <dbReference type="Proteomes" id="UP000004816"/>
    </source>
</evidence>
<evidence type="ECO:0000313" key="2">
    <source>
        <dbReference type="EMBL" id="EFV14799.1"/>
    </source>
</evidence>
<dbReference type="InterPro" id="IPR001466">
    <property type="entry name" value="Beta-lactam-related"/>
</dbReference>
<sequence length="415" mass="44839">MRISALWHDGEMAYALEEGRATREVGLQAVSGVADPRFHSLVRAFGKVFANARPGGGALAVYLRGEPVVDVWAGTTDELGASPWERGSAPIIFSASKGLSSLVVHRLADRGLIDYDRPVAAYWPEFAANGKESVTVRDVLVHEAGLSQLPGIANNANELLDHRLMERRLAAAPRDRFARKPAYHALTIGWLLSGLARAVTGKDMRELYQSELGAPLGIDEVHLGRPPEDSPVHLVPLVDPYNRYAKLCNDQLLDALSRRSRTRAIVDTAYAGSGTARLLCEPHTAGVDAQMPSANAVATARALAKIYAAVAGDGSVDGFRLLSPESVARFPRKLGFRFDRVLGVPMMWNMGFHSTPLPGLAKGFGHVGLGGCFGWADPTRQLSVALVHNRLPSTFVYDLGVFAWAVPLALRAARR</sequence>
<dbReference type="InterPro" id="IPR012338">
    <property type="entry name" value="Beta-lactam/transpept-like"/>
</dbReference>
<dbReference type="EMBL" id="ACZI02000003">
    <property type="protein sequence ID" value="EFV14799.1"/>
    <property type="molecule type" value="Genomic_DNA"/>
</dbReference>
<dbReference type="Pfam" id="PF00144">
    <property type="entry name" value="Beta-lactamase"/>
    <property type="match status" value="1"/>
</dbReference>
<dbReference type="AlphaFoldDB" id="E5XLF3"/>
<accession>E5XLF3</accession>
<dbReference type="Proteomes" id="UP000004816">
    <property type="component" value="Unassembled WGS sequence"/>
</dbReference>
<dbReference type="SUPFAM" id="SSF56601">
    <property type="entry name" value="beta-lactamase/transpeptidase-like"/>
    <property type="match status" value="1"/>
</dbReference>
<protein>
    <recommendedName>
        <fullName evidence="1">Beta-lactamase-related domain-containing protein</fullName>
    </recommendedName>
</protein>
<name>E5XLF3_SEGRC</name>
<proteinExistence type="predicted"/>
<evidence type="ECO:0000259" key="1">
    <source>
        <dbReference type="Pfam" id="PF00144"/>
    </source>
</evidence>
<comment type="caution">
    <text evidence="2">The sequence shown here is derived from an EMBL/GenBank/DDBJ whole genome shotgun (WGS) entry which is preliminary data.</text>
</comment>
<keyword evidence="3" id="KW-1185">Reference proteome</keyword>